<dbReference type="Proteomes" id="UP000255508">
    <property type="component" value="Unassembled WGS sequence"/>
</dbReference>
<dbReference type="Pfam" id="PF13458">
    <property type="entry name" value="Peripla_BP_6"/>
    <property type="match status" value="1"/>
</dbReference>
<evidence type="ECO:0000256" key="2">
    <source>
        <dbReference type="ARBA" id="ARBA00022729"/>
    </source>
</evidence>
<reference evidence="4 5" key="1">
    <citation type="journal article" date="2018" name="ISME J.">
        <title>Endosymbiont genomes yield clues of tubeworm success.</title>
        <authorList>
            <person name="Li Y."/>
            <person name="Liles M.R."/>
            <person name="Halanych K.M."/>
        </authorList>
    </citation>
    <scope>NUCLEOTIDE SEQUENCE [LARGE SCALE GENOMIC DNA]</scope>
    <source>
        <strain evidence="4">A1422</strain>
    </source>
</reference>
<comment type="caution">
    <text evidence="4">The sequence shown here is derived from an EMBL/GenBank/DDBJ whole genome shotgun (WGS) entry which is preliminary data.</text>
</comment>
<evidence type="ECO:0000256" key="1">
    <source>
        <dbReference type="ARBA" id="ARBA00010062"/>
    </source>
</evidence>
<dbReference type="InterPro" id="IPR028081">
    <property type="entry name" value="Leu-bd"/>
</dbReference>
<dbReference type="SUPFAM" id="SSF53822">
    <property type="entry name" value="Periplasmic binding protein-like I"/>
    <property type="match status" value="1"/>
</dbReference>
<gene>
    <name evidence="4" type="ORF">DIZ79_18090</name>
</gene>
<dbReference type="InterPro" id="IPR028082">
    <property type="entry name" value="Peripla_BP_I"/>
</dbReference>
<evidence type="ECO:0000313" key="5">
    <source>
        <dbReference type="Proteomes" id="UP000255508"/>
    </source>
</evidence>
<feature type="domain" description="Leucine-binding protein" evidence="3">
    <location>
        <begin position="49"/>
        <end position="125"/>
    </location>
</feature>
<evidence type="ECO:0000313" key="4">
    <source>
        <dbReference type="EMBL" id="RDH81824.1"/>
    </source>
</evidence>
<name>A0A370DBS2_9GAMM</name>
<sequence length="218" mass="24196">MNPSKTPRLQIKDAPVEEMIMLRHKIPVIFLCLTFFSAIVPAQENKPVYVGFDGEFSLLNSTSAQSIERGIRIALDEINEAGGELNGRPMKLLTRDNRSVPARGRDNIRRFAKVEDLVAVVGGVSVRSSSTKSIWSTNWGSYYWMPGVQLMALPSMNTDRAIPFASLFATGTPCRPCYGMHKKKGPNRSGSWCRIPVGGEAMPRQPSVIKNVSQRRKS</sequence>
<accession>A0A370DBS2</accession>
<proteinExistence type="inferred from homology"/>
<dbReference type="Gene3D" id="3.40.50.2300">
    <property type="match status" value="1"/>
</dbReference>
<protein>
    <recommendedName>
        <fullName evidence="3">Leucine-binding protein domain-containing protein</fullName>
    </recommendedName>
</protein>
<evidence type="ECO:0000259" key="3">
    <source>
        <dbReference type="Pfam" id="PF13458"/>
    </source>
</evidence>
<dbReference type="AlphaFoldDB" id="A0A370DBS2"/>
<dbReference type="EMBL" id="QFXD01000324">
    <property type="protein sequence ID" value="RDH81824.1"/>
    <property type="molecule type" value="Genomic_DNA"/>
</dbReference>
<organism evidence="4 5">
    <name type="scientific">endosymbiont of Lamellibrachia luymesi</name>
    <dbReference type="NCBI Taxonomy" id="2200907"/>
    <lineage>
        <taxon>Bacteria</taxon>
        <taxon>Pseudomonadati</taxon>
        <taxon>Pseudomonadota</taxon>
        <taxon>Gammaproteobacteria</taxon>
        <taxon>sulfur-oxidizing symbionts</taxon>
    </lineage>
</organism>
<keyword evidence="2" id="KW-0732">Signal</keyword>
<comment type="similarity">
    <text evidence="1">Belongs to the leucine-binding protein family.</text>
</comment>